<feature type="transmembrane region" description="Helical" evidence="2">
    <location>
        <begin position="809"/>
        <end position="830"/>
    </location>
</feature>
<accession>A0AA39NHG3</accession>
<dbReference type="SUPFAM" id="SSF47336">
    <property type="entry name" value="ACP-like"/>
    <property type="match status" value="1"/>
</dbReference>
<dbReference type="GO" id="GO:0031956">
    <property type="term" value="F:medium-chain fatty acid-CoA ligase activity"/>
    <property type="evidence" value="ECO:0007669"/>
    <property type="project" value="TreeGrafter"/>
</dbReference>
<feature type="compositionally biased region" description="Polar residues" evidence="1">
    <location>
        <begin position="770"/>
        <end position="784"/>
    </location>
</feature>
<evidence type="ECO:0000256" key="2">
    <source>
        <dbReference type="SAM" id="Phobius"/>
    </source>
</evidence>
<dbReference type="Gene3D" id="3.30.300.30">
    <property type="match status" value="1"/>
</dbReference>
<evidence type="ECO:0000313" key="6">
    <source>
        <dbReference type="Proteomes" id="UP001175227"/>
    </source>
</evidence>
<name>A0AA39NHG3_9AGAR</name>
<evidence type="ECO:0000313" key="5">
    <source>
        <dbReference type="EMBL" id="KAK0489322.1"/>
    </source>
</evidence>
<dbReference type="EMBL" id="JAUEPR010000092">
    <property type="protein sequence ID" value="KAK0465715.1"/>
    <property type="molecule type" value="Genomic_DNA"/>
</dbReference>
<feature type="region of interest" description="Disordered" evidence="1">
    <location>
        <begin position="770"/>
        <end position="797"/>
    </location>
</feature>
<comment type="caution">
    <text evidence="4">The sequence shown here is derived from an EMBL/GenBank/DDBJ whole genome shotgun (WGS) entry which is preliminary data.</text>
</comment>
<dbReference type="Proteomes" id="UP001175227">
    <property type="component" value="Unassembled WGS sequence"/>
</dbReference>
<dbReference type="PROSITE" id="PS50075">
    <property type="entry name" value="CARRIER"/>
    <property type="match status" value="1"/>
</dbReference>
<dbReference type="EMBL" id="JAUEPR010000002">
    <property type="protein sequence ID" value="KAK0489322.1"/>
    <property type="molecule type" value="Genomic_DNA"/>
</dbReference>
<evidence type="ECO:0000256" key="1">
    <source>
        <dbReference type="SAM" id="MobiDB-lite"/>
    </source>
</evidence>
<dbReference type="SUPFAM" id="SSF51161">
    <property type="entry name" value="Trimeric LpxA-like enzymes"/>
    <property type="match status" value="3"/>
</dbReference>
<dbReference type="InterPro" id="IPR036736">
    <property type="entry name" value="ACP-like_sf"/>
</dbReference>
<dbReference type="PANTHER" id="PTHR43201:SF10">
    <property type="entry name" value="CARRIER DOMAIN-CONTAINING PROTEIN"/>
    <property type="match status" value="1"/>
</dbReference>
<feature type="transmembrane region" description="Helical" evidence="2">
    <location>
        <begin position="1297"/>
        <end position="1330"/>
    </location>
</feature>
<dbReference type="SUPFAM" id="SSF56801">
    <property type="entry name" value="Acetyl-CoA synthetase-like"/>
    <property type="match status" value="2"/>
</dbReference>
<keyword evidence="2" id="KW-0472">Membrane</keyword>
<keyword evidence="6" id="KW-1185">Reference proteome</keyword>
<dbReference type="Gene3D" id="2.160.10.10">
    <property type="entry name" value="Hexapeptide repeat proteins"/>
    <property type="match status" value="3"/>
</dbReference>
<dbReference type="PANTHER" id="PTHR43201">
    <property type="entry name" value="ACYL-COA SYNTHETASE"/>
    <property type="match status" value="1"/>
</dbReference>
<feature type="transmembrane region" description="Helical" evidence="2">
    <location>
        <begin position="1028"/>
        <end position="1058"/>
    </location>
</feature>
<sequence length="1560" mass="171570">MSIPLSFLRDLTPSSGVSLGDLIDERVISSGRVHTLLDCLCSTPAPAIHSPDASRPSLNHDTLHSFIKSFALPHSPSRAPLGPNDRVMIALPTGPENALVLLSLATYHTVAPVNASCTASELREDAHRLNAKAIVSTKEAEHRLELLALQDALGCEIVYIEGHPTGPAGLFNMTLASGNMIIPPPSTPHGLRDQSLVLHTSGTSGKKKVVPYTLRSLIVGTWAVVHSWDLQPRDVNLNMMPLFHVGGIVRNLWAPAFSGGSAIMCAGFDAIAFWNLASQLHATWYYAAPTIHHAVLTSQPDYIEPDRDISIRMICNAAGGLLPSLAVELQKRFKKATILPSYGMTECMPIASPPTTYRLERPGCSGIACGPYISIRDPYDLERGLPTGKTGAVSVRGLPTFEGYEVSPDINMPLDTSAFSSEGWFDTGDVGYVDSDGYLFITGRSKEIINKGGEVISPFEIEEAIMTAARDHVKSSLAFAIEHNALQEAIGVVIVPMPDRPRVGLSQLHDLLKDHLHPSKWPFAIVYMADLPKNSAGKPLRIKLATRFGLGCMTDSVPVVQRHFEAEVPPPLAALSEPVACSKVSVDLSVLRRTLLSTFGVSEVAVRFRHDGNPEAFVSMTGQDAPDEETLMKYISGILPGYILPDPLRVLKTPLLKSANGEVDFVTMEEEFARQNASTMTPRELLIRDIISDLLSIESDRIKGDSDFFLLGGNSLLLGKLSYFIRKATGATIPISAIFTNSTVSGIAELIEGQQGHRVSNSTSVTSLPYKTIPNTPSDSTLSYGSEDGTDLSTGSRGQSHPLSVLIQIFPFIFFYPLKTALTWTLLLYIMSHLARYIDESFWQRMGSLLCCIAAARLTTRVVAPIAAIAFKWVVIGKYKRGTYKMWSPYYMRWWLVNQSLRTAGRGVFAAHPALEKLYFRLLGAHIGKNVHIAHKAKLGEYDLIRLEDGCRLDTALIRGFCVERDGQFRLDNIVIGKNAVVNTYTQVAPGAHIPDGAVYGPHSSSNEAPSPPEYAALNRTSFREPHWFLKVFVAYPIFGLVLFTSYLPWFACIYLMLQETTFVRPRGNALVSVIYWFATSDRVLYHAVSRIVRAVVTPLLHLVLAIIVKRIFGLNKPCKNEDATQLVLIRRYINSVLLSQDHLKNAFSILGTHYEVVSLVYRAMGAKVGRRIYWPGSGMYCLEPELLEIGNDVVFGSRSEVFTTDTNSSERIVIGDGAMIADRVILLPGVRVGRRAVLGSGTMTTRNAVYEERSTWMGSDRGQAICFNKGSKDPDPNSDTTTPFGKAFYRREADYFVLPYSMLLFINVVVASCSAAFWSISAVAAAQILRQLHIHFPETRFFSPVWYRVIVLYGLISLGFVVVLNLQALAAILWVILTKWIVIGRRQAGKFEWDKSSYCQRWQLHLVLSRPLYKGYGNGGILLPLTGTVFVVWYLRALGAKIGKNCGIYVGGKAGLMTEPDLVELGDDVTLDNCSVVAHINSRGNFALNSLKIGNGCAMRTGSRLLSGASMEDSSMLCEHTLLTSGEVAESGAVYVGWPARRVDNWKSWRSSKERTDVK</sequence>
<dbReference type="Gene3D" id="3.40.50.12780">
    <property type="entry name" value="N-terminal domain of ligase-like"/>
    <property type="match status" value="1"/>
</dbReference>
<feature type="transmembrane region" description="Helical" evidence="2">
    <location>
        <begin position="1092"/>
        <end position="1113"/>
    </location>
</feature>
<reference evidence="4" key="1">
    <citation type="submission" date="2023-06" db="EMBL/GenBank/DDBJ databases">
        <authorList>
            <consortium name="Lawrence Berkeley National Laboratory"/>
            <person name="Ahrendt S."/>
            <person name="Sahu N."/>
            <person name="Indic B."/>
            <person name="Wong-Bajracharya J."/>
            <person name="Merenyi Z."/>
            <person name="Ke H.-M."/>
            <person name="Monk M."/>
            <person name="Kocsube S."/>
            <person name="Drula E."/>
            <person name="Lipzen A."/>
            <person name="Balint B."/>
            <person name="Henrissat B."/>
            <person name="Andreopoulos B."/>
            <person name="Martin F.M."/>
            <person name="Harder C.B."/>
            <person name="Rigling D."/>
            <person name="Ford K.L."/>
            <person name="Foster G.D."/>
            <person name="Pangilinan J."/>
            <person name="Papanicolaou A."/>
            <person name="Barry K."/>
            <person name="LaButti K."/>
            <person name="Viragh M."/>
            <person name="Koriabine M."/>
            <person name="Yan M."/>
            <person name="Riley R."/>
            <person name="Champramary S."/>
            <person name="Plett K.L."/>
            <person name="Tsai I.J."/>
            <person name="Slot J."/>
            <person name="Sipos G."/>
            <person name="Plett J."/>
            <person name="Nagy L.G."/>
            <person name="Grigoriev I.V."/>
        </authorList>
    </citation>
    <scope>NUCLEOTIDE SEQUENCE</scope>
    <source>
        <strain evidence="4">ICMP 16352</strain>
    </source>
</reference>
<keyword evidence="2" id="KW-0812">Transmembrane</keyword>
<dbReference type="GO" id="GO:0006631">
    <property type="term" value="P:fatty acid metabolic process"/>
    <property type="evidence" value="ECO:0007669"/>
    <property type="project" value="TreeGrafter"/>
</dbReference>
<dbReference type="InterPro" id="IPR045851">
    <property type="entry name" value="AMP-bd_C_sf"/>
</dbReference>
<organism evidence="4 6">
    <name type="scientific">Armillaria novae-zelandiae</name>
    <dbReference type="NCBI Taxonomy" id="153914"/>
    <lineage>
        <taxon>Eukaryota</taxon>
        <taxon>Fungi</taxon>
        <taxon>Dikarya</taxon>
        <taxon>Basidiomycota</taxon>
        <taxon>Agaricomycotina</taxon>
        <taxon>Agaricomycetes</taxon>
        <taxon>Agaricomycetidae</taxon>
        <taxon>Agaricales</taxon>
        <taxon>Marasmiineae</taxon>
        <taxon>Physalacriaceae</taxon>
        <taxon>Armillaria</taxon>
    </lineage>
</organism>
<evidence type="ECO:0000259" key="3">
    <source>
        <dbReference type="PROSITE" id="PS50075"/>
    </source>
</evidence>
<keyword evidence="2" id="KW-1133">Transmembrane helix</keyword>
<dbReference type="InterPro" id="IPR009081">
    <property type="entry name" value="PP-bd_ACP"/>
</dbReference>
<feature type="transmembrane region" description="Helical" evidence="2">
    <location>
        <begin position="1416"/>
        <end position="1436"/>
    </location>
</feature>
<feature type="transmembrane region" description="Helical" evidence="2">
    <location>
        <begin position="1350"/>
        <end position="1378"/>
    </location>
</feature>
<proteinExistence type="predicted"/>
<dbReference type="Pfam" id="PF00550">
    <property type="entry name" value="PP-binding"/>
    <property type="match status" value="1"/>
</dbReference>
<gene>
    <name evidence="4" type="ORF">IW261DRAFT_1156693</name>
    <name evidence="5" type="ORF">IW261DRAFT_408240</name>
</gene>
<dbReference type="InterPro" id="IPR042099">
    <property type="entry name" value="ANL_N_sf"/>
</dbReference>
<protein>
    <submittedName>
        <fullName evidence="4">Acetyl-CoA synthetase-like protein</fullName>
    </submittedName>
</protein>
<dbReference type="Pfam" id="PF00501">
    <property type="entry name" value="AMP-binding"/>
    <property type="match status" value="1"/>
</dbReference>
<dbReference type="Gene3D" id="1.10.1200.10">
    <property type="entry name" value="ACP-like"/>
    <property type="match status" value="1"/>
</dbReference>
<evidence type="ECO:0000313" key="4">
    <source>
        <dbReference type="EMBL" id="KAK0465715.1"/>
    </source>
</evidence>
<dbReference type="InterPro" id="IPR000873">
    <property type="entry name" value="AMP-dep_synth/lig_dom"/>
</dbReference>
<feature type="domain" description="Carrier" evidence="3">
    <location>
        <begin position="678"/>
        <end position="755"/>
    </location>
</feature>
<dbReference type="InterPro" id="IPR011004">
    <property type="entry name" value="Trimer_LpxA-like_sf"/>
</dbReference>